<dbReference type="OrthoDB" id="8777224at2759"/>
<evidence type="ECO:0000256" key="2">
    <source>
        <dbReference type="SAM" id="SignalP"/>
    </source>
</evidence>
<evidence type="ECO:0000313" key="5">
    <source>
        <dbReference type="RefSeq" id="XP_029299393.1"/>
    </source>
</evidence>
<reference evidence="5" key="1">
    <citation type="submission" date="2025-08" db="UniProtKB">
        <authorList>
            <consortium name="RefSeq"/>
        </authorList>
    </citation>
    <scope>IDENTIFICATION</scope>
</reference>
<evidence type="ECO:0000259" key="3">
    <source>
        <dbReference type="PROSITE" id="PS50835"/>
    </source>
</evidence>
<dbReference type="AlphaFoldDB" id="A0A6J2QLY4"/>
<evidence type="ECO:0000256" key="1">
    <source>
        <dbReference type="SAM" id="Phobius"/>
    </source>
</evidence>
<dbReference type="InterPro" id="IPR013106">
    <property type="entry name" value="Ig_V-set"/>
</dbReference>
<gene>
    <name evidence="5" type="primary">LOC115015907</name>
</gene>
<feature type="transmembrane region" description="Helical" evidence="1">
    <location>
        <begin position="234"/>
        <end position="259"/>
    </location>
</feature>
<dbReference type="RefSeq" id="XP_029299393.1">
    <property type="nucleotide sequence ID" value="XM_029443533.1"/>
</dbReference>
<dbReference type="InterPro" id="IPR007110">
    <property type="entry name" value="Ig-like_dom"/>
</dbReference>
<dbReference type="PANTHER" id="PTHR11422:SF10">
    <property type="entry name" value="IG-LIKE DOMAIN-CONTAINING PROTEIN"/>
    <property type="match status" value="1"/>
</dbReference>
<organism evidence="4 5">
    <name type="scientific">Cottoperca gobio</name>
    <name type="common">Frogmouth</name>
    <name type="synonym">Aphritis gobio</name>
    <dbReference type="NCBI Taxonomy" id="56716"/>
    <lineage>
        <taxon>Eukaryota</taxon>
        <taxon>Metazoa</taxon>
        <taxon>Chordata</taxon>
        <taxon>Craniata</taxon>
        <taxon>Vertebrata</taxon>
        <taxon>Euteleostomi</taxon>
        <taxon>Actinopterygii</taxon>
        <taxon>Neopterygii</taxon>
        <taxon>Teleostei</taxon>
        <taxon>Neoteleostei</taxon>
        <taxon>Acanthomorphata</taxon>
        <taxon>Eupercaria</taxon>
        <taxon>Perciformes</taxon>
        <taxon>Notothenioidei</taxon>
        <taxon>Bovichtidae</taxon>
        <taxon>Cottoperca</taxon>
    </lineage>
</organism>
<dbReference type="InterPro" id="IPR003599">
    <property type="entry name" value="Ig_sub"/>
</dbReference>
<dbReference type="Gene3D" id="2.60.40.10">
    <property type="entry name" value="Immunoglobulins"/>
    <property type="match status" value="1"/>
</dbReference>
<dbReference type="SMART" id="SM00409">
    <property type="entry name" value="IG"/>
    <property type="match status" value="1"/>
</dbReference>
<feature type="domain" description="Ig-like" evidence="3">
    <location>
        <begin position="105"/>
        <end position="187"/>
    </location>
</feature>
<evidence type="ECO:0000313" key="4">
    <source>
        <dbReference type="Proteomes" id="UP000504630"/>
    </source>
</evidence>
<dbReference type="InterPro" id="IPR036179">
    <property type="entry name" value="Ig-like_dom_sf"/>
</dbReference>
<sequence>MFCFMTFCEVVFLHTVLIHCSGNYTAVIQFSVPKDHHICLQCGGSDSSDVIWTHQDRKVLVSRQGRYETNKDHQRYQLVSDGGLCLLRLDDSDGGKFECNQQLVAELQLLTGQDFRVSAGRTLLLPCSNSSKVKKKWFHRRGGGRWEAILTQFRNGTVKPKRSRLSLGNDALQIQDLQPEDTGEYLCNGVPQARLTILTVQPETTSFHPTTSTTATAAVMDTDEVDIKKRPENVLLMLAVVGFGLMILLMAVVCVLLTIMKCRRNKKHRCAAQMQEDTELQPWKKSNTQTECEVYESPSLAEETIHYASLGRQNWRERPSRTPPDQSDHNVIYSSVITGPAAKQKRPLLHPAL</sequence>
<dbReference type="SUPFAM" id="SSF48726">
    <property type="entry name" value="Immunoglobulin"/>
    <property type="match status" value="1"/>
</dbReference>
<feature type="signal peptide" evidence="2">
    <location>
        <begin position="1"/>
        <end position="22"/>
    </location>
</feature>
<dbReference type="Proteomes" id="UP000504630">
    <property type="component" value="Chromosome 11"/>
</dbReference>
<feature type="chain" id="PRO_5026737640" evidence="2">
    <location>
        <begin position="23"/>
        <end position="353"/>
    </location>
</feature>
<dbReference type="PANTHER" id="PTHR11422">
    <property type="entry name" value="T-CELL SURFACE GLYCOPROTEIN CD4"/>
    <property type="match status" value="1"/>
</dbReference>
<dbReference type="InParanoid" id="A0A6J2QLY4"/>
<dbReference type="InterPro" id="IPR013783">
    <property type="entry name" value="Ig-like_fold"/>
</dbReference>
<dbReference type="KEGG" id="cgob:115015907"/>
<keyword evidence="1" id="KW-0812">Transmembrane</keyword>
<keyword evidence="4" id="KW-1185">Reference proteome</keyword>
<dbReference type="Pfam" id="PF07686">
    <property type="entry name" value="V-set"/>
    <property type="match status" value="1"/>
</dbReference>
<dbReference type="GeneID" id="115015907"/>
<proteinExistence type="predicted"/>
<keyword evidence="1" id="KW-1133">Transmembrane helix</keyword>
<dbReference type="PROSITE" id="PS50835">
    <property type="entry name" value="IG_LIKE"/>
    <property type="match status" value="1"/>
</dbReference>
<protein>
    <submittedName>
        <fullName evidence="5">Uncharacterized protein LOC115015907 isoform X1</fullName>
    </submittedName>
</protein>
<keyword evidence="2" id="KW-0732">Signal</keyword>
<accession>A0A6J2QLY4</accession>
<keyword evidence="1" id="KW-0472">Membrane</keyword>
<name>A0A6J2QLY4_COTGO</name>